<dbReference type="EMBL" id="ADAS02000020">
    <property type="protein sequence ID" value="OAV96380.1"/>
    <property type="molecule type" value="Genomic_DNA"/>
</dbReference>
<keyword evidence="3" id="KW-1185">Reference proteome</keyword>
<dbReference type="VEuPathDB" id="FungiDB:PTTG_26374"/>
<dbReference type="AlphaFoldDB" id="A0A180GUD8"/>
<proteinExistence type="predicted"/>
<evidence type="ECO:0000313" key="1">
    <source>
        <dbReference type="EMBL" id="OAV96380.1"/>
    </source>
</evidence>
<dbReference type="EnsemblFungi" id="PTTG_26374-t43_1">
    <property type="protein sequence ID" value="PTTG_26374-t43_1-p1"/>
    <property type="gene ID" value="PTTG_26374"/>
</dbReference>
<reference evidence="1" key="1">
    <citation type="submission" date="2009-11" db="EMBL/GenBank/DDBJ databases">
        <authorList>
            <consortium name="The Broad Institute Genome Sequencing Platform"/>
            <person name="Ward D."/>
            <person name="Feldgarden M."/>
            <person name="Earl A."/>
            <person name="Young S.K."/>
            <person name="Zeng Q."/>
            <person name="Koehrsen M."/>
            <person name="Alvarado L."/>
            <person name="Berlin A."/>
            <person name="Bochicchio J."/>
            <person name="Borenstein D."/>
            <person name="Chapman S.B."/>
            <person name="Chen Z."/>
            <person name="Engels R."/>
            <person name="Freedman E."/>
            <person name="Gellesch M."/>
            <person name="Goldberg J."/>
            <person name="Griggs A."/>
            <person name="Gujja S."/>
            <person name="Heilman E."/>
            <person name="Heiman D."/>
            <person name="Hepburn T."/>
            <person name="Howarth C."/>
            <person name="Jen D."/>
            <person name="Larson L."/>
            <person name="Lewis B."/>
            <person name="Mehta T."/>
            <person name="Park D."/>
            <person name="Pearson M."/>
            <person name="Roberts A."/>
            <person name="Saif S."/>
            <person name="Shea T."/>
            <person name="Shenoy N."/>
            <person name="Sisk P."/>
            <person name="Stolte C."/>
            <person name="Sykes S."/>
            <person name="Thomson T."/>
            <person name="Walk T."/>
            <person name="White J."/>
            <person name="Yandava C."/>
            <person name="Izard J."/>
            <person name="Baranova O.V."/>
            <person name="Blanton J.M."/>
            <person name="Tanner A.C."/>
            <person name="Dewhirst F.E."/>
            <person name="Haas B."/>
            <person name="Nusbaum C."/>
            <person name="Birren B."/>
        </authorList>
    </citation>
    <scope>NUCLEOTIDE SEQUENCE [LARGE SCALE GENOMIC DNA]</scope>
    <source>
        <strain evidence="1">1-1 BBBD Race 1</strain>
    </source>
</reference>
<reference evidence="1" key="2">
    <citation type="submission" date="2016-05" db="EMBL/GenBank/DDBJ databases">
        <title>Comparative analysis highlights variable genome content of wheat rusts and divergence of the mating loci.</title>
        <authorList>
            <person name="Cuomo C.A."/>
            <person name="Bakkeren G."/>
            <person name="Szabo L."/>
            <person name="Khalil H."/>
            <person name="Joly D."/>
            <person name="Goldberg J."/>
            <person name="Young S."/>
            <person name="Zeng Q."/>
            <person name="Fellers J."/>
        </authorList>
    </citation>
    <scope>NUCLEOTIDE SEQUENCE [LARGE SCALE GENOMIC DNA]</scope>
    <source>
        <strain evidence="1">1-1 BBBD Race 1</strain>
    </source>
</reference>
<protein>
    <submittedName>
        <fullName evidence="1 2">Uncharacterized protein</fullName>
    </submittedName>
</protein>
<evidence type="ECO:0000313" key="2">
    <source>
        <dbReference type="EnsemblFungi" id="PTTG_26374-t43_1-p1"/>
    </source>
</evidence>
<accession>A0A180GUD8</accession>
<reference evidence="2 3" key="3">
    <citation type="journal article" date="2017" name="G3 (Bethesda)">
        <title>Comparative analysis highlights variable genome content of wheat rusts and divergence of the mating loci.</title>
        <authorList>
            <person name="Cuomo C.A."/>
            <person name="Bakkeren G."/>
            <person name="Khalil H.B."/>
            <person name="Panwar V."/>
            <person name="Joly D."/>
            <person name="Linning R."/>
            <person name="Sakthikumar S."/>
            <person name="Song X."/>
            <person name="Adiconis X."/>
            <person name="Fan L."/>
            <person name="Goldberg J.M."/>
            <person name="Levin J.Z."/>
            <person name="Young S."/>
            <person name="Zeng Q."/>
            <person name="Anikster Y."/>
            <person name="Bruce M."/>
            <person name="Wang M."/>
            <person name="Yin C."/>
            <person name="McCallum B."/>
            <person name="Szabo L.J."/>
            <person name="Hulbert S."/>
            <person name="Chen X."/>
            <person name="Fellers J.P."/>
        </authorList>
    </citation>
    <scope>NUCLEOTIDE SEQUENCE</scope>
    <source>
        <strain evidence="3">Isolate 1-1 / race 1 (BBBD)</strain>
        <strain evidence="2">isolate 1-1 / race 1 (BBBD)</strain>
    </source>
</reference>
<gene>
    <name evidence="1" type="ORF">PTTG_26374</name>
</gene>
<evidence type="ECO:0000313" key="3">
    <source>
        <dbReference type="Proteomes" id="UP000005240"/>
    </source>
</evidence>
<organism evidence="1">
    <name type="scientific">Puccinia triticina (isolate 1-1 / race 1 (BBBD))</name>
    <name type="common">Brown leaf rust fungus</name>
    <dbReference type="NCBI Taxonomy" id="630390"/>
    <lineage>
        <taxon>Eukaryota</taxon>
        <taxon>Fungi</taxon>
        <taxon>Dikarya</taxon>
        <taxon>Basidiomycota</taxon>
        <taxon>Pucciniomycotina</taxon>
        <taxon>Pucciniomycetes</taxon>
        <taxon>Pucciniales</taxon>
        <taxon>Pucciniaceae</taxon>
        <taxon>Puccinia</taxon>
    </lineage>
</organism>
<reference evidence="2" key="4">
    <citation type="submission" date="2025-05" db="UniProtKB">
        <authorList>
            <consortium name="EnsemblFungi"/>
        </authorList>
    </citation>
    <scope>IDENTIFICATION</scope>
    <source>
        <strain evidence="2">isolate 1-1 / race 1 (BBBD)</strain>
    </source>
</reference>
<dbReference type="Proteomes" id="UP000005240">
    <property type="component" value="Unassembled WGS sequence"/>
</dbReference>
<dbReference type="OrthoDB" id="4367135at2759"/>
<name>A0A180GUD8_PUCT1</name>
<sequence>MSVWGKVTQAKTPEIYIKQLDALKKHLSSFPAVLEYIQSTILLLKEKFIVAWACDLLSVFKSLALAVETQINQVHNSIGQDTVKTLVNVPKSFIPLLGNISTFALRECLMQFDRLNDFDRSKPCLHTVSIGLGIPCPHIMAKIFKRGDSLALKDFHFQWHLKYNPEITKSDTPELDLDEEMKLIMVLLLHKQPSKLVDLIDQTLQKKTVSTSLCTLHSDCANKGTSAFMWSYNGSLA</sequence>